<evidence type="ECO:0000313" key="2">
    <source>
        <dbReference type="EMBL" id="WEX81059.1"/>
    </source>
</evidence>
<keyword evidence="1" id="KW-0472">Membrane</keyword>
<evidence type="ECO:0000313" key="3">
    <source>
        <dbReference type="Proteomes" id="UP001235547"/>
    </source>
</evidence>
<protein>
    <submittedName>
        <fullName evidence="2">Uncharacterized protein</fullName>
    </submittedName>
</protein>
<keyword evidence="1" id="KW-1133">Transmembrane helix</keyword>
<keyword evidence="3" id="KW-1185">Reference proteome</keyword>
<evidence type="ECO:0000256" key="1">
    <source>
        <dbReference type="SAM" id="Phobius"/>
    </source>
</evidence>
<sequence>MFGRDDYSTPERRASTAFPVSVLLLAICAIFAYLAIGGALLEEGVDTAVYIPQTADTSGSR</sequence>
<keyword evidence="1" id="KW-0812">Transmembrane</keyword>
<reference evidence="2 3" key="1">
    <citation type="submission" date="2023-03" db="EMBL/GenBank/DDBJ databases">
        <authorList>
            <person name="Kaur S."/>
            <person name="Espinosa-Saiz D."/>
            <person name="Velazquez E."/>
            <person name="Menendez E."/>
            <person name="diCenzo G.C."/>
        </authorList>
    </citation>
    <scope>NUCLEOTIDE SEQUENCE [LARGE SCALE GENOMIC DNA]</scope>
    <source>
        <strain evidence="2 3">LMG 27395</strain>
    </source>
</reference>
<dbReference type="RefSeq" id="WP_280731795.1">
    <property type="nucleotide sequence ID" value="NZ_CP120367.1"/>
</dbReference>
<gene>
    <name evidence="2" type="ORF">PYH38_000400</name>
</gene>
<name>A0ABY8CQW9_9HYPH</name>
<proteinExistence type="predicted"/>
<dbReference type="Proteomes" id="UP001235547">
    <property type="component" value="Chromosome 2"/>
</dbReference>
<organism evidence="2 3">
    <name type="scientific">Sinorhizobium numidicum</name>
    <dbReference type="NCBI Taxonomy" id="680248"/>
    <lineage>
        <taxon>Bacteria</taxon>
        <taxon>Pseudomonadati</taxon>
        <taxon>Pseudomonadota</taxon>
        <taxon>Alphaproteobacteria</taxon>
        <taxon>Hyphomicrobiales</taxon>
        <taxon>Rhizobiaceae</taxon>
        <taxon>Sinorhizobium/Ensifer group</taxon>
        <taxon>Sinorhizobium</taxon>
    </lineage>
</organism>
<dbReference type="EMBL" id="CP120370">
    <property type="protein sequence ID" value="WEX81059.1"/>
    <property type="molecule type" value="Genomic_DNA"/>
</dbReference>
<accession>A0ABY8CQW9</accession>
<feature type="transmembrane region" description="Helical" evidence="1">
    <location>
        <begin position="20"/>
        <end position="41"/>
    </location>
</feature>